<dbReference type="Proteomes" id="UP000006039">
    <property type="component" value="Unassembled WGS sequence"/>
</dbReference>
<name>J3PIZ9_GAET3</name>
<evidence type="ECO:0000313" key="5">
    <source>
        <dbReference type="Proteomes" id="UP000006039"/>
    </source>
</evidence>
<dbReference type="FunCoup" id="J3PIZ9">
    <property type="interactions" value="1"/>
</dbReference>
<dbReference type="VEuPathDB" id="FungiDB:GGTG_13481"/>
<dbReference type="PANTHER" id="PTHR28027">
    <property type="entry name" value="TRANSCRIPTIONAL REGULATOR MIT1"/>
    <property type="match status" value="1"/>
</dbReference>
<dbReference type="GeneID" id="20353939"/>
<reference evidence="4" key="5">
    <citation type="submission" date="2018-04" db="UniProtKB">
        <authorList>
            <consortium name="EnsemblFungi"/>
        </authorList>
    </citation>
    <scope>IDENTIFICATION</scope>
    <source>
        <strain evidence="4">R3-111a-1</strain>
    </source>
</reference>
<dbReference type="Pfam" id="PF09729">
    <property type="entry name" value="Gti1_Pac2"/>
    <property type="match status" value="1"/>
</dbReference>
<sequence>MASSTTAGGGTQPLSVTYEGYVGTTMDALIIFEACLQGSLYCVPRRPYHYERETLIRSGAVFVYEECLSGIKRWTDGYNWSPSRILGNFLIYRELEGPFPIGEKKRARKPKKNTPSETAESARAAAAMGATNSQAASLGDGEQSRAESEQSLIGSLIDSYPFKEGGLVKKTISVQWRGAFYRFISYYKPEDVLAKKLLSPSDHLWLSNITPRAELFTKQSFRNLVTALDPIYISHLRSEPGSDYLHPHSGLPMPTAATGSISPPACTPIIPQVMYQPFFLPVSHVPCRAAYTHYEAPKEHYGPPNGRYEAHAGNTLGMSNLTASIPPNIKEWWDVWG</sequence>
<dbReference type="EMBL" id="GL385408">
    <property type="protein sequence ID" value="EJT68975.1"/>
    <property type="molecule type" value="Genomic_DNA"/>
</dbReference>
<reference evidence="3" key="3">
    <citation type="submission" date="2010-09" db="EMBL/GenBank/DDBJ databases">
        <title>Annotation of Gaeumannomyces graminis var. tritici R3-111a-1.</title>
        <authorList>
            <consortium name="The Broad Institute Genome Sequencing Platform"/>
            <person name="Ma L.-J."/>
            <person name="Dead R."/>
            <person name="Young S.K."/>
            <person name="Zeng Q."/>
            <person name="Gargeya S."/>
            <person name="Fitzgerald M."/>
            <person name="Haas B."/>
            <person name="Abouelleil A."/>
            <person name="Alvarado L."/>
            <person name="Arachchi H.M."/>
            <person name="Berlin A."/>
            <person name="Brown A."/>
            <person name="Chapman S.B."/>
            <person name="Chen Z."/>
            <person name="Dunbar C."/>
            <person name="Freedman E."/>
            <person name="Gearin G."/>
            <person name="Gellesch M."/>
            <person name="Goldberg J."/>
            <person name="Griggs A."/>
            <person name="Gujja S."/>
            <person name="Heiman D."/>
            <person name="Howarth C."/>
            <person name="Larson L."/>
            <person name="Lui A."/>
            <person name="MacDonald P.J.P."/>
            <person name="Mehta T."/>
            <person name="Montmayeur A."/>
            <person name="Murphy C."/>
            <person name="Neiman D."/>
            <person name="Pearson M."/>
            <person name="Priest M."/>
            <person name="Roberts A."/>
            <person name="Saif S."/>
            <person name="Shea T."/>
            <person name="Shenoy N."/>
            <person name="Sisk P."/>
            <person name="Stolte C."/>
            <person name="Sykes S."/>
            <person name="Yandava C."/>
            <person name="Wortman J."/>
            <person name="Nusbaum C."/>
            <person name="Birren B."/>
        </authorList>
    </citation>
    <scope>NUCLEOTIDE SEQUENCE</scope>
    <source>
        <strain evidence="3">R3-111a-1</strain>
    </source>
</reference>
<keyword evidence="5" id="KW-1185">Reference proteome</keyword>
<reference evidence="3" key="2">
    <citation type="submission" date="2010-07" db="EMBL/GenBank/DDBJ databases">
        <authorList>
            <consortium name="The Broad Institute Genome Sequencing Platform"/>
            <consortium name="Broad Institute Genome Sequencing Center for Infectious Disease"/>
            <person name="Ma L.-J."/>
            <person name="Dead R."/>
            <person name="Young S."/>
            <person name="Zeng Q."/>
            <person name="Koehrsen M."/>
            <person name="Alvarado L."/>
            <person name="Berlin A."/>
            <person name="Chapman S.B."/>
            <person name="Chen Z."/>
            <person name="Freedman E."/>
            <person name="Gellesch M."/>
            <person name="Goldberg J."/>
            <person name="Griggs A."/>
            <person name="Gujja S."/>
            <person name="Heilman E.R."/>
            <person name="Heiman D."/>
            <person name="Hepburn T."/>
            <person name="Howarth C."/>
            <person name="Jen D."/>
            <person name="Larson L."/>
            <person name="Mehta T."/>
            <person name="Neiman D."/>
            <person name="Pearson M."/>
            <person name="Roberts A."/>
            <person name="Saif S."/>
            <person name="Shea T."/>
            <person name="Shenoy N."/>
            <person name="Sisk P."/>
            <person name="Stolte C."/>
            <person name="Sykes S."/>
            <person name="Walk T."/>
            <person name="White J."/>
            <person name="Yandava C."/>
            <person name="Haas B."/>
            <person name="Nusbaum C."/>
            <person name="Birren B."/>
        </authorList>
    </citation>
    <scope>NUCLEOTIDE SEQUENCE</scope>
    <source>
        <strain evidence="3">R3-111a-1</strain>
    </source>
</reference>
<evidence type="ECO:0008006" key="6">
    <source>
        <dbReference type="Google" id="ProtNLM"/>
    </source>
</evidence>
<proteinExistence type="inferred from homology"/>
<reference evidence="4" key="4">
    <citation type="journal article" date="2015" name="G3 (Bethesda)">
        <title>Genome sequences of three phytopathogenic species of the Magnaporthaceae family of fungi.</title>
        <authorList>
            <person name="Okagaki L.H."/>
            <person name="Nunes C.C."/>
            <person name="Sailsbery J."/>
            <person name="Clay B."/>
            <person name="Brown D."/>
            <person name="John T."/>
            <person name="Oh Y."/>
            <person name="Young N."/>
            <person name="Fitzgerald M."/>
            <person name="Haas B.J."/>
            <person name="Zeng Q."/>
            <person name="Young S."/>
            <person name="Adiconis X."/>
            <person name="Fan L."/>
            <person name="Levin J.Z."/>
            <person name="Mitchell T.K."/>
            <person name="Okubara P.A."/>
            <person name="Farman M.L."/>
            <person name="Kohn L.M."/>
            <person name="Birren B."/>
            <person name="Ma L.-J."/>
            <person name="Dean R.A."/>
        </authorList>
    </citation>
    <scope>NUCLEOTIDE SEQUENCE</scope>
    <source>
        <strain evidence="4">R3-111a-1</strain>
    </source>
</reference>
<dbReference type="OrthoDB" id="5319641at2759"/>
<evidence type="ECO:0000313" key="4">
    <source>
        <dbReference type="EnsemblFungi" id="EJT68975"/>
    </source>
</evidence>
<dbReference type="eggNOG" id="KOG4476">
    <property type="taxonomic scope" value="Eukaryota"/>
</dbReference>
<reference evidence="5" key="1">
    <citation type="submission" date="2010-07" db="EMBL/GenBank/DDBJ databases">
        <title>The genome sequence of Gaeumannomyces graminis var. tritici strain R3-111a-1.</title>
        <authorList>
            <consortium name="The Broad Institute Genome Sequencing Platform"/>
            <person name="Ma L.-J."/>
            <person name="Dead R."/>
            <person name="Young S."/>
            <person name="Zeng Q."/>
            <person name="Koehrsen M."/>
            <person name="Alvarado L."/>
            <person name="Berlin A."/>
            <person name="Chapman S.B."/>
            <person name="Chen Z."/>
            <person name="Freedman E."/>
            <person name="Gellesch M."/>
            <person name="Goldberg J."/>
            <person name="Griggs A."/>
            <person name="Gujja S."/>
            <person name="Heilman E.R."/>
            <person name="Heiman D."/>
            <person name="Hepburn T."/>
            <person name="Howarth C."/>
            <person name="Jen D."/>
            <person name="Larson L."/>
            <person name="Mehta T."/>
            <person name="Neiman D."/>
            <person name="Pearson M."/>
            <person name="Roberts A."/>
            <person name="Saif S."/>
            <person name="Shea T."/>
            <person name="Shenoy N."/>
            <person name="Sisk P."/>
            <person name="Stolte C."/>
            <person name="Sykes S."/>
            <person name="Walk T."/>
            <person name="White J."/>
            <person name="Yandava C."/>
            <person name="Haas B."/>
            <person name="Nusbaum C."/>
            <person name="Birren B."/>
        </authorList>
    </citation>
    <scope>NUCLEOTIDE SEQUENCE [LARGE SCALE GENOMIC DNA]</scope>
    <source>
        <strain evidence="5">R3-111a-1</strain>
    </source>
</reference>
<dbReference type="PANTHER" id="PTHR28027:SF2">
    <property type="entry name" value="TRANSCRIPTIONAL REGULATOR MIT1"/>
    <property type="match status" value="1"/>
</dbReference>
<accession>J3PIZ9</accession>
<dbReference type="InterPro" id="IPR018608">
    <property type="entry name" value="Gti1/Pac2"/>
</dbReference>
<dbReference type="AlphaFoldDB" id="J3PIZ9"/>
<evidence type="ECO:0000313" key="3">
    <source>
        <dbReference type="EMBL" id="EJT68975.1"/>
    </source>
</evidence>
<feature type="region of interest" description="Disordered" evidence="2">
    <location>
        <begin position="103"/>
        <end position="126"/>
    </location>
</feature>
<dbReference type="GO" id="GO:0003677">
    <property type="term" value="F:DNA binding"/>
    <property type="evidence" value="ECO:0007669"/>
    <property type="project" value="TreeGrafter"/>
</dbReference>
<evidence type="ECO:0000256" key="2">
    <source>
        <dbReference type="SAM" id="MobiDB-lite"/>
    </source>
</evidence>
<dbReference type="HOGENOM" id="CLU_690868_0_0_1"/>
<organism evidence="3">
    <name type="scientific">Gaeumannomyces tritici (strain R3-111a-1)</name>
    <name type="common">Wheat and barley take-all root rot fungus</name>
    <name type="synonym">Gaeumannomyces graminis var. tritici</name>
    <dbReference type="NCBI Taxonomy" id="644352"/>
    <lineage>
        <taxon>Eukaryota</taxon>
        <taxon>Fungi</taxon>
        <taxon>Dikarya</taxon>
        <taxon>Ascomycota</taxon>
        <taxon>Pezizomycotina</taxon>
        <taxon>Sordariomycetes</taxon>
        <taxon>Sordariomycetidae</taxon>
        <taxon>Magnaporthales</taxon>
        <taxon>Magnaporthaceae</taxon>
        <taxon>Gaeumannomyces</taxon>
    </lineage>
</organism>
<gene>
    <name evidence="4" type="primary">20353939</name>
    <name evidence="3" type="ORF">GGTG_13481</name>
</gene>
<dbReference type="EnsemblFungi" id="EJT68975">
    <property type="protein sequence ID" value="EJT68975"/>
    <property type="gene ID" value="GGTG_13481"/>
</dbReference>
<dbReference type="RefSeq" id="XP_009229651.1">
    <property type="nucleotide sequence ID" value="XM_009231387.1"/>
</dbReference>
<comment type="similarity">
    <text evidence="1">Belongs to the MIT1/WOR1 family.</text>
</comment>
<evidence type="ECO:0000256" key="1">
    <source>
        <dbReference type="ARBA" id="ARBA00008359"/>
    </source>
</evidence>
<protein>
    <recommendedName>
        <fullName evidence="6">cAMP-independent regulatory protein pac2</fullName>
    </recommendedName>
</protein>